<name>A0A1H5A1Y9_TSUTY</name>
<dbReference type="Gene3D" id="3.30.160.70">
    <property type="entry name" value="Methylated DNA-protein cysteine methyltransferase domain"/>
    <property type="match status" value="1"/>
</dbReference>
<evidence type="ECO:0000256" key="4">
    <source>
        <dbReference type="ARBA" id="ARBA00022603"/>
    </source>
</evidence>
<dbReference type="GO" id="GO:0005737">
    <property type="term" value="C:cytoplasm"/>
    <property type="evidence" value="ECO:0007669"/>
    <property type="project" value="UniProtKB-SubCell"/>
</dbReference>
<dbReference type="Gene3D" id="1.10.10.10">
    <property type="entry name" value="Winged helix-like DNA-binding domain superfamily/Winged helix DNA-binding domain"/>
    <property type="match status" value="1"/>
</dbReference>
<comment type="miscellaneous">
    <text evidence="9">This enzyme catalyzes only one turnover and therefore is not strictly catalytic. According to one definition, an enzyme is a biocatalyst that acts repeatedly and over many reaction cycles.</text>
</comment>
<dbReference type="CDD" id="cd06445">
    <property type="entry name" value="ATase"/>
    <property type="match status" value="1"/>
</dbReference>
<evidence type="ECO:0000256" key="1">
    <source>
        <dbReference type="ARBA" id="ARBA00001286"/>
    </source>
</evidence>
<evidence type="ECO:0000313" key="13">
    <source>
        <dbReference type="Proteomes" id="UP000182241"/>
    </source>
</evidence>
<dbReference type="InterPro" id="IPR036631">
    <property type="entry name" value="MGMT_N_sf"/>
</dbReference>
<evidence type="ECO:0000256" key="7">
    <source>
        <dbReference type="ARBA" id="ARBA00023204"/>
    </source>
</evidence>
<dbReference type="RefSeq" id="WP_068741504.1">
    <property type="nucleotide sequence ID" value="NZ_CBDRGN010000006.1"/>
</dbReference>
<keyword evidence="4 9" id="KW-0489">Methyltransferase</keyword>
<feature type="active site" description="Nucleophile; methyl group acceptor" evidence="9">
    <location>
        <position position="130"/>
    </location>
</feature>
<dbReference type="InterPro" id="IPR001497">
    <property type="entry name" value="MethylDNA_cys_MeTrfase_AS"/>
</dbReference>
<accession>A0A1H5A1Y9</accession>
<keyword evidence="7 9" id="KW-0234">DNA repair</keyword>
<comment type="subcellular location">
    <subcellularLocation>
        <location evidence="9">Cytoplasm</location>
    </subcellularLocation>
</comment>
<evidence type="ECO:0000259" key="10">
    <source>
        <dbReference type="Pfam" id="PF01035"/>
    </source>
</evidence>
<keyword evidence="6 9" id="KW-0227">DNA damage</keyword>
<comment type="function">
    <text evidence="9">Involved in the cellular defense against the biological effects of O6-methylguanine (O6-MeG) and O4-methylthymine (O4-MeT) in DNA. Repairs the methylated nucleobase in DNA by stoichiometrically transferring the methyl group to a cysteine residue in the enzyme. This is a suicide reaction: the enzyme is irreversibly inactivated.</text>
</comment>
<dbReference type="InterPro" id="IPR008332">
    <property type="entry name" value="MethylG_MeTrfase_N"/>
</dbReference>
<dbReference type="Proteomes" id="UP000182241">
    <property type="component" value="Unassembled WGS sequence"/>
</dbReference>
<evidence type="ECO:0000256" key="9">
    <source>
        <dbReference type="HAMAP-Rule" id="MF_00772"/>
    </source>
</evidence>
<dbReference type="InterPro" id="IPR014048">
    <property type="entry name" value="MethylDNA_cys_MeTrfase_DNA-bd"/>
</dbReference>
<dbReference type="GO" id="GO:0003908">
    <property type="term" value="F:methylated-DNA-[protein]-cysteine S-methyltransferase activity"/>
    <property type="evidence" value="ECO:0007669"/>
    <property type="project" value="UniProtKB-UniRule"/>
</dbReference>
<dbReference type="OrthoDB" id="9802228at2"/>
<feature type="domain" description="Methylated-DNA-[protein]-cysteine S-methyltransferase DNA binding" evidence="10">
    <location>
        <begin position="80"/>
        <end position="158"/>
    </location>
</feature>
<evidence type="ECO:0000256" key="3">
    <source>
        <dbReference type="ARBA" id="ARBA00022490"/>
    </source>
</evidence>
<dbReference type="InterPro" id="IPR023546">
    <property type="entry name" value="MGMT"/>
</dbReference>
<reference evidence="13" key="1">
    <citation type="submission" date="2016-10" db="EMBL/GenBank/DDBJ databases">
        <authorList>
            <person name="Varghese N."/>
            <person name="Submissions S."/>
        </authorList>
    </citation>
    <scope>NUCLEOTIDE SEQUENCE [LARGE SCALE GENOMIC DNA]</scope>
    <source>
        <strain evidence="13">DSM 44234</strain>
    </source>
</reference>
<keyword evidence="13" id="KW-1185">Reference proteome</keyword>
<dbReference type="PANTHER" id="PTHR10815">
    <property type="entry name" value="METHYLATED-DNA--PROTEIN-CYSTEINE METHYLTRANSFERASE"/>
    <property type="match status" value="1"/>
</dbReference>
<comment type="catalytic activity">
    <reaction evidence="8 9">
        <text>a 6-O-methyl-2'-deoxyguanosine in DNA + L-cysteinyl-[protein] = S-methyl-L-cysteinyl-[protein] + a 2'-deoxyguanosine in DNA</text>
        <dbReference type="Rhea" id="RHEA:24000"/>
        <dbReference type="Rhea" id="RHEA-COMP:10131"/>
        <dbReference type="Rhea" id="RHEA-COMP:10132"/>
        <dbReference type="Rhea" id="RHEA-COMP:11367"/>
        <dbReference type="Rhea" id="RHEA-COMP:11368"/>
        <dbReference type="ChEBI" id="CHEBI:29950"/>
        <dbReference type="ChEBI" id="CHEBI:82612"/>
        <dbReference type="ChEBI" id="CHEBI:85445"/>
        <dbReference type="ChEBI" id="CHEBI:85448"/>
        <dbReference type="EC" id="2.1.1.63"/>
    </reaction>
</comment>
<dbReference type="GO" id="GO:0006307">
    <property type="term" value="P:DNA alkylation repair"/>
    <property type="evidence" value="ECO:0007669"/>
    <property type="project" value="UniProtKB-UniRule"/>
</dbReference>
<dbReference type="EMBL" id="FNSA01000003">
    <property type="protein sequence ID" value="SED36257.1"/>
    <property type="molecule type" value="Genomic_DNA"/>
</dbReference>
<dbReference type="HAMAP" id="MF_00772">
    <property type="entry name" value="OGT"/>
    <property type="match status" value="1"/>
</dbReference>
<dbReference type="SUPFAM" id="SSF46767">
    <property type="entry name" value="Methylated DNA-protein cysteine methyltransferase, C-terminal domain"/>
    <property type="match status" value="1"/>
</dbReference>
<evidence type="ECO:0000259" key="11">
    <source>
        <dbReference type="Pfam" id="PF02870"/>
    </source>
</evidence>
<protein>
    <recommendedName>
        <fullName evidence="9">Methylated-DNA--protein-cysteine methyltransferase</fullName>
        <ecNumber evidence="9">2.1.1.63</ecNumber>
    </recommendedName>
    <alternativeName>
        <fullName evidence="9">6-O-methylguanine-DNA methyltransferase</fullName>
        <shortName evidence="9">MGMT</shortName>
    </alternativeName>
    <alternativeName>
        <fullName evidence="9">O-6-methylguanine-DNA-alkyltransferase</fullName>
    </alternativeName>
</protein>
<dbReference type="Pfam" id="PF01035">
    <property type="entry name" value="DNA_binding_1"/>
    <property type="match status" value="1"/>
</dbReference>
<proteinExistence type="inferred from homology"/>
<dbReference type="GO" id="GO:0032259">
    <property type="term" value="P:methylation"/>
    <property type="evidence" value="ECO:0007669"/>
    <property type="project" value="UniProtKB-KW"/>
</dbReference>
<evidence type="ECO:0000313" key="12">
    <source>
        <dbReference type="EMBL" id="SED36257.1"/>
    </source>
</evidence>
<dbReference type="PANTHER" id="PTHR10815:SF5">
    <property type="entry name" value="METHYLATED-DNA--PROTEIN-CYSTEINE METHYLTRANSFERASE"/>
    <property type="match status" value="1"/>
</dbReference>
<comment type="similarity">
    <text evidence="2 9">Belongs to the MGMT family.</text>
</comment>
<dbReference type="FunFam" id="1.10.10.10:FF:000214">
    <property type="entry name" value="Methylated-DNA--protein-cysteine methyltransferase"/>
    <property type="match status" value="1"/>
</dbReference>
<gene>
    <name evidence="12" type="ORF">SAMN04489793_4756</name>
</gene>
<feature type="domain" description="Methylguanine DNA methyltransferase ribonuclease-like" evidence="11">
    <location>
        <begin position="6"/>
        <end position="74"/>
    </location>
</feature>
<keyword evidence="3 9" id="KW-0963">Cytoplasm</keyword>
<evidence type="ECO:0000256" key="5">
    <source>
        <dbReference type="ARBA" id="ARBA00022679"/>
    </source>
</evidence>
<evidence type="ECO:0000256" key="2">
    <source>
        <dbReference type="ARBA" id="ARBA00008711"/>
    </source>
</evidence>
<comment type="catalytic activity">
    <reaction evidence="1 9">
        <text>a 4-O-methyl-thymidine in DNA + L-cysteinyl-[protein] = a thymidine in DNA + S-methyl-L-cysteinyl-[protein]</text>
        <dbReference type="Rhea" id="RHEA:53428"/>
        <dbReference type="Rhea" id="RHEA-COMP:10131"/>
        <dbReference type="Rhea" id="RHEA-COMP:10132"/>
        <dbReference type="Rhea" id="RHEA-COMP:13555"/>
        <dbReference type="Rhea" id="RHEA-COMP:13556"/>
        <dbReference type="ChEBI" id="CHEBI:29950"/>
        <dbReference type="ChEBI" id="CHEBI:82612"/>
        <dbReference type="ChEBI" id="CHEBI:137386"/>
        <dbReference type="ChEBI" id="CHEBI:137387"/>
        <dbReference type="EC" id="2.1.1.63"/>
    </reaction>
</comment>
<sequence length="172" mass="18346">MSTRHIVAETTLGELTLVAEGRAVTGVYFHHHIRRLAESSFGERVASDVLLDEAAQQIRAYLAGERRAFDLPFATAGDEIQEAVWAALREIPYGTTTTYGALAERLGFRTSAWGVGQAVGANPLCVLIPCHRVLGSNGTLTGYAGGLRRKRVLLDLEAAADGAPWLPGMGAA</sequence>
<dbReference type="NCBIfam" id="TIGR00589">
    <property type="entry name" value="ogt"/>
    <property type="match status" value="1"/>
</dbReference>
<dbReference type="PROSITE" id="PS00374">
    <property type="entry name" value="MGMT"/>
    <property type="match status" value="1"/>
</dbReference>
<dbReference type="EC" id="2.1.1.63" evidence="9"/>
<dbReference type="InterPro" id="IPR036217">
    <property type="entry name" value="MethylDNA_cys_MeTrfase_DNAb"/>
</dbReference>
<keyword evidence="5 9" id="KW-0808">Transferase</keyword>
<dbReference type="STRING" id="57704.SAMN04489793_4756"/>
<dbReference type="SUPFAM" id="SSF53155">
    <property type="entry name" value="Methylated DNA-protein cysteine methyltransferase domain"/>
    <property type="match status" value="1"/>
</dbReference>
<evidence type="ECO:0000256" key="8">
    <source>
        <dbReference type="ARBA" id="ARBA00049348"/>
    </source>
</evidence>
<dbReference type="InterPro" id="IPR036388">
    <property type="entry name" value="WH-like_DNA-bd_sf"/>
</dbReference>
<evidence type="ECO:0000256" key="6">
    <source>
        <dbReference type="ARBA" id="ARBA00022763"/>
    </source>
</evidence>
<dbReference type="AlphaFoldDB" id="A0A1H5A1Y9"/>
<organism evidence="12 13">
    <name type="scientific">Tsukamurella tyrosinosolvens</name>
    <dbReference type="NCBI Taxonomy" id="57704"/>
    <lineage>
        <taxon>Bacteria</taxon>
        <taxon>Bacillati</taxon>
        <taxon>Actinomycetota</taxon>
        <taxon>Actinomycetes</taxon>
        <taxon>Mycobacteriales</taxon>
        <taxon>Tsukamurellaceae</taxon>
        <taxon>Tsukamurella</taxon>
    </lineage>
</organism>
<dbReference type="Pfam" id="PF02870">
    <property type="entry name" value="Methyltransf_1N"/>
    <property type="match status" value="1"/>
</dbReference>